<dbReference type="RefSeq" id="WP_003387768.1">
    <property type="nucleotide sequence ID" value="NZ_APBN01000003.1"/>
</dbReference>
<dbReference type="OrthoDB" id="580775at2"/>
<dbReference type="PANTHER" id="PTHR36932">
    <property type="entry name" value="CAPSULAR POLYSACCHARIDE BIOSYNTHESIS PROTEIN"/>
    <property type="match status" value="1"/>
</dbReference>
<protein>
    <submittedName>
        <fullName evidence="1">Uncharacterized protein</fullName>
    </submittedName>
</protein>
<dbReference type="PATRIC" id="fig|1300222.3.peg.1878"/>
<dbReference type="PANTHER" id="PTHR36932:SF1">
    <property type="entry name" value="CAPSULAR POLYSACCHARIDE BIOSYNTHESIS PROTEIN"/>
    <property type="match status" value="1"/>
</dbReference>
<dbReference type="Gene3D" id="3.40.50.12780">
    <property type="entry name" value="N-terminal domain of ligase-like"/>
    <property type="match status" value="1"/>
</dbReference>
<evidence type="ECO:0000313" key="2">
    <source>
        <dbReference type="Proteomes" id="UP000012081"/>
    </source>
</evidence>
<evidence type="ECO:0000313" key="1">
    <source>
        <dbReference type="EMBL" id="EMT52926.1"/>
    </source>
</evidence>
<dbReference type="InterPro" id="IPR053158">
    <property type="entry name" value="CapK_Type1_Caps_Biosynth"/>
</dbReference>
<dbReference type="STRING" id="1300222.I532_09112"/>
<sequence>MPLTGSLIRNVQWPLMERFKQNRTRVYMHDLREAQALSVENLKSRQSAKLSRLLEHAVHHVPAYTEFAEEWHAAGNSEEPARFLQRLPQLEKSRFREQADRYLTIGANPGELIPNRTGGSTGEPTRFFLDRPTVERYEAARWLGLSWYGIRIGDPSVMIWGSPIELNRQDARRYQLKERWLKNRLMIPAYDLDQSRIEEHVRTIRRFRPVYLYGYASALALFAELMLQAGLRLGFPLKAVVSTAETLHDHQRAVITEAFEAPVVNEYGARDGGIIAYQCPAGSMHAFSENCYLEVVDPVAGEPLPVGEVGVLLVTDLHNRVMPRLRYQLGDMLALSSQNCTCGINYPVLQEIDGRVDDMFVSMRGSFVHGHFINHIIRNMESFRTFQLVQHEPDRLTLRLVKHPERFRADDEEKVLQGIHSALGDASIRLEYVEHIPPTPSGKTRYAIRECPLTVSPRPE</sequence>
<dbReference type="EMBL" id="APBN01000003">
    <property type="protein sequence ID" value="EMT52926.1"/>
    <property type="molecule type" value="Genomic_DNA"/>
</dbReference>
<comment type="caution">
    <text evidence="1">The sequence shown here is derived from an EMBL/GenBank/DDBJ whole genome shotgun (WGS) entry which is preliminary data.</text>
</comment>
<keyword evidence="2" id="KW-1185">Reference proteome</keyword>
<gene>
    <name evidence="1" type="ORF">I532_09112</name>
</gene>
<accession>M8E0V7</accession>
<dbReference type="InterPro" id="IPR042099">
    <property type="entry name" value="ANL_N_sf"/>
</dbReference>
<organism evidence="1 2">
    <name type="scientific">Brevibacillus borstelensis AK1</name>
    <dbReference type="NCBI Taxonomy" id="1300222"/>
    <lineage>
        <taxon>Bacteria</taxon>
        <taxon>Bacillati</taxon>
        <taxon>Bacillota</taxon>
        <taxon>Bacilli</taxon>
        <taxon>Bacillales</taxon>
        <taxon>Paenibacillaceae</taxon>
        <taxon>Brevibacillus</taxon>
    </lineage>
</organism>
<name>M8E0V7_9BACL</name>
<dbReference type="Proteomes" id="UP000012081">
    <property type="component" value="Unassembled WGS sequence"/>
</dbReference>
<dbReference type="SUPFAM" id="SSF56801">
    <property type="entry name" value="Acetyl-CoA synthetase-like"/>
    <property type="match status" value="1"/>
</dbReference>
<proteinExistence type="predicted"/>
<dbReference type="AlphaFoldDB" id="M8E0V7"/>
<reference evidence="1 2" key="1">
    <citation type="submission" date="2013-03" db="EMBL/GenBank/DDBJ databases">
        <title>Assembly of a new bacterial strain Brevibacillus borstelensis AK1.</title>
        <authorList>
            <person name="Rajan I."/>
            <person name="PoliReddy D."/>
            <person name="Sugumar T."/>
            <person name="Rathinam K."/>
            <person name="Alqarawi S."/>
            <person name="Khalil A.B."/>
            <person name="Sivakumar N."/>
        </authorList>
    </citation>
    <scope>NUCLEOTIDE SEQUENCE [LARGE SCALE GENOMIC DNA]</scope>
    <source>
        <strain evidence="1 2">AK1</strain>
    </source>
</reference>